<protein>
    <recommendedName>
        <fullName evidence="1">Endonuclease/exonuclease/phosphatase domain-containing protein</fullName>
    </recommendedName>
</protein>
<comment type="caution">
    <text evidence="2">The sequence shown here is derived from an EMBL/GenBank/DDBJ whole genome shotgun (WGS) entry which is preliminary data.</text>
</comment>
<dbReference type="GO" id="GO:0003824">
    <property type="term" value="F:catalytic activity"/>
    <property type="evidence" value="ECO:0007669"/>
    <property type="project" value="InterPro"/>
</dbReference>
<sequence>MSGFGPSPGRSLTSRVSDIEKPDLVFLIETKLRSNEWDVIKKKVKLPNALVVESRSRKGGLVLLSPRELKVEIKSFSIHHIEACISQNLAPPWRFVGFYGHHETRNRRHSWNLMTLLNVLSSLPIIFVGDFNEVLDRSEHVSHRRQRPTWQMENFRQVIKDCGIFDVE</sequence>
<gene>
    <name evidence="2" type="ORF">LIER_34003</name>
</gene>
<reference evidence="2 3" key="1">
    <citation type="submission" date="2024-01" db="EMBL/GenBank/DDBJ databases">
        <title>The complete chloroplast genome sequence of Lithospermum erythrorhizon: insights into the phylogenetic relationship among Boraginaceae species and the maternal lineages of purple gromwells.</title>
        <authorList>
            <person name="Okada T."/>
            <person name="Watanabe K."/>
        </authorList>
    </citation>
    <scope>NUCLEOTIDE SEQUENCE [LARGE SCALE GENOMIC DNA]</scope>
</reference>
<feature type="domain" description="Endonuclease/exonuclease/phosphatase" evidence="1">
    <location>
        <begin position="19"/>
        <end position="144"/>
    </location>
</feature>
<evidence type="ECO:0000313" key="2">
    <source>
        <dbReference type="EMBL" id="GAA0186715.1"/>
    </source>
</evidence>
<dbReference type="SUPFAM" id="SSF56219">
    <property type="entry name" value="DNase I-like"/>
    <property type="match status" value="1"/>
</dbReference>
<dbReference type="InterPro" id="IPR005135">
    <property type="entry name" value="Endo/exonuclease/phosphatase"/>
</dbReference>
<name>A0AAV3S0Q5_LITER</name>
<evidence type="ECO:0000313" key="3">
    <source>
        <dbReference type="Proteomes" id="UP001454036"/>
    </source>
</evidence>
<evidence type="ECO:0000259" key="1">
    <source>
        <dbReference type="Pfam" id="PF03372"/>
    </source>
</evidence>
<accession>A0AAV3S0Q5</accession>
<dbReference type="Pfam" id="PF03372">
    <property type="entry name" value="Exo_endo_phos"/>
    <property type="match status" value="1"/>
</dbReference>
<keyword evidence="3" id="KW-1185">Reference proteome</keyword>
<dbReference type="EMBL" id="BAABME010013970">
    <property type="protein sequence ID" value="GAA0186715.1"/>
    <property type="molecule type" value="Genomic_DNA"/>
</dbReference>
<dbReference type="InterPro" id="IPR036691">
    <property type="entry name" value="Endo/exonu/phosph_ase_sf"/>
</dbReference>
<dbReference type="Gene3D" id="3.60.10.10">
    <property type="entry name" value="Endonuclease/exonuclease/phosphatase"/>
    <property type="match status" value="1"/>
</dbReference>
<organism evidence="2 3">
    <name type="scientific">Lithospermum erythrorhizon</name>
    <name type="common">Purple gromwell</name>
    <name type="synonym">Lithospermum officinale var. erythrorhizon</name>
    <dbReference type="NCBI Taxonomy" id="34254"/>
    <lineage>
        <taxon>Eukaryota</taxon>
        <taxon>Viridiplantae</taxon>
        <taxon>Streptophyta</taxon>
        <taxon>Embryophyta</taxon>
        <taxon>Tracheophyta</taxon>
        <taxon>Spermatophyta</taxon>
        <taxon>Magnoliopsida</taxon>
        <taxon>eudicotyledons</taxon>
        <taxon>Gunneridae</taxon>
        <taxon>Pentapetalae</taxon>
        <taxon>asterids</taxon>
        <taxon>lamiids</taxon>
        <taxon>Boraginales</taxon>
        <taxon>Boraginaceae</taxon>
        <taxon>Boraginoideae</taxon>
        <taxon>Lithospermeae</taxon>
        <taxon>Lithospermum</taxon>
    </lineage>
</organism>
<dbReference type="AlphaFoldDB" id="A0AAV3S0Q5"/>
<dbReference type="Proteomes" id="UP001454036">
    <property type="component" value="Unassembled WGS sequence"/>
</dbReference>
<proteinExistence type="predicted"/>